<evidence type="ECO:0000256" key="1">
    <source>
        <dbReference type="SAM" id="MobiDB-lite"/>
    </source>
</evidence>
<name>A0A089LGP2_PAEBO</name>
<organism evidence="2 3">
    <name type="scientific">Paenibacillus borealis</name>
    <dbReference type="NCBI Taxonomy" id="160799"/>
    <lineage>
        <taxon>Bacteria</taxon>
        <taxon>Bacillati</taxon>
        <taxon>Bacillota</taxon>
        <taxon>Bacilli</taxon>
        <taxon>Bacillales</taxon>
        <taxon>Paenibacillaceae</taxon>
        <taxon>Paenibacillus</taxon>
    </lineage>
</organism>
<dbReference type="RefSeq" id="WP_042214975.1">
    <property type="nucleotide sequence ID" value="NZ_CP009285.1"/>
</dbReference>
<protein>
    <submittedName>
        <fullName evidence="2">Uncharacterized protein</fullName>
    </submittedName>
</protein>
<dbReference type="HOGENOM" id="CLU_2736206_0_0_9"/>
<feature type="compositionally biased region" description="Low complexity" evidence="1">
    <location>
        <begin position="23"/>
        <end position="38"/>
    </location>
</feature>
<keyword evidence="3" id="KW-1185">Reference proteome</keyword>
<dbReference type="KEGG" id="pbd:PBOR_21720"/>
<proteinExistence type="predicted"/>
<reference evidence="2" key="1">
    <citation type="submission" date="2014-08" db="EMBL/GenBank/DDBJ databases">
        <title>Comparative genomics of the Paenibacillus odorifer group.</title>
        <authorList>
            <person name="den Bakker H.C."/>
            <person name="Tsai Y.-C.Y.-C."/>
            <person name="Martin N."/>
            <person name="Korlach J."/>
            <person name="Wiedmann M."/>
        </authorList>
    </citation>
    <scope>NUCLEOTIDE SEQUENCE [LARGE SCALE GENOMIC DNA]</scope>
    <source>
        <strain evidence="2">DSM 13188</strain>
    </source>
</reference>
<feature type="compositionally biased region" description="Basic residues" evidence="1">
    <location>
        <begin position="1"/>
        <end position="12"/>
    </location>
</feature>
<dbReference type="AlphaFoldDB" id="A0A089LGP2"/>
<feature type="region of interest" description="Disordered" evidence="1">
    <location>
        <begin position="1"/>
        <end position="76"/>
    </location>
</feature>
<accession>A0A089LGP2</accession>
<dbReference type="OrthoDB" id="2662647at2"/>
<evidence type="ECO:0000313" key="3">
    <source>
        <dbReference type="Proteomes" id="UP000029518"/>
    </source>
</evidence>
<evidence type="ECO:0000313" key="2">
    <source>
        <dbReference type="EMBL" id="AIQ59270.1"/>
    </source>
</evidence>
<sequence length="76" mass="8437">MSKNRVWNRGKHNGAGLSKKNPANAESEGTAETAAAENISAEETLNPRIDTVKPMNRSNWVSRPVRVKPQNPERNK</sequence>
<gene>
    <name evidence="2" type="ORF">PBOR_21720</name>
</gene>
<dbReference type="EMBL" id="CP009285">
    <property type="protein sequence ID" value="AIQ59270.1"/>
    <property type="molecule type" value="Genomic_DNA"/>
</dbReference>
<dbReference type="Proteomes" id="UP000029518">
    <property type="component" value="Chromosome"/>
</dbReference>